<dbReference type="Pfam" id="PF10523">
    <property type="entry name" value="BEN"/>
    <property type="match status" value="1"/>
</dbReference>
<evidence type="ECO:0000256" key="3">
    <source>
        <dbReference type="ARBA" id="ARBA00022843"/>
    </source>
</evidence>
<dbReference type="AlphaFoldDB" id="A0A8B6CKL7"/>
<organism evidence="5 6">
    <name type="scientific">Mytilus galloprovincialis</name>
    <name type="common">Mediterranean mussel</name>
    <dbReference type="NCBI Taxonomy" id="29158"/>
    <lineage>
        <taxon>Eukaryota</taxon>
        <taxon>Metazoa</taxon>
        <taxon>Spiralia</taxon>
        <taxon>Lophotrochozoa</taxon>
        <taxon>Mollusca</taxon>
        <taxon>Bivalvia</taxon>
        <taxon>Autobranchia</taxon>
        <taxon>Pteriomorphia</taxon>
        <taxon>Mytilida</taxon>
        <taxon>Mytiloidea</taxon>
        <taxon>Mytilidae</taxon>
        <taxon>Mytilinae</taxon>
        <taxon>Mytilus</taxon>
    </lineage>
</organism>
<evidence type="ECO:0000256" key="2">
    <source>
        <dbReference type="ARBA" id="ARBA00022553"/>
    </source>
</evidence>
<evidence type="ECO:0000313" key="5">
    <source>
        <dbReference type="EMBL" id="VDI06020.1"/>
    </source>
</evidence>
<accession>A0A8B6CKL7</accession>
<dbReference type="InterPro" id="IPR042838">
    <property type="entry name" value="KIAA1958"/>
</dbReference>
<protein>
    <recommendedName>
        <fullName evidence="4">BEN domain-containing protein</fullName>
    </recommendedName>
</protein>
<evidence type="ECO:0000259" key="4">
    <source>
        <dbReference type="SMART" id="SM01025"/>
    </source>
</evidence>
<dbReference type="PANTHER" id="PTHR46963:SF4">
    <property type="entry name" value="HYPOTHETICAL PROTEIN MGC115716"/>
    <property type="match status" value="1"/>
</dbReference>
<dbReference type="SMART" id="SM01025">
    <property type="entry name" value="BEN"/>
    <property type="match status" value="1"/>
</dbReference>
<sequence>MASEINNDPHIGARVKLVGGIKGIILRKTINFDFPLWEIKLDSGKVVTEARYRFDILEDSVQNIEPEIITKTNTKQKMSSLAPAKDPCHTDEFSDSNFMYLAEPIHESNRDLTLPKLSSKTKKKRQFVTIPEDSIDTFVLDQENKNTARKTQSDIQSLQQFLVTKLETREIYSIPPHELNQILCQFLISVRKDDGNQYEPASLKGMLCSFDRYLRHHNYGYQISKSAEFSKVKDVLTAKQVELKKLGKGNGHKKAETLCDEDIEKLFQSEEIGDDNPTTLLHTVWFFNTIYFGLRGVTEHHQMTWGDVKIVRDTSSGLEYLQMNERNTKTRTGKSLRDQRDIPQMAWANPENELKCSEHAYKLYKSKRPLKYSNPTDPFYIQENTNREKTGHWCKSQPIGINKVGKFMKKMTAAVQDLTNRPTTFAPHRPWAPTVSDTPTRFQPATARQLHFNTPSAAVPTTPLPNIATSTRVPTPRIIPSSSMFEVIDAKFQSIPAPHKIAATDLLREFNSSSGPGNFAKHIVELLYPELFTCECLRRFYSYNGDAKNNKNPLDTVRLQYLHQYVSHFFPEVTQQQAWKLMVVTKINEALRRPIPGKQKKKTL</sequence>
<feature type="domain" description="BEN" evidence="4">
    <location>
        <begin position="517"/>
        <end position="598"/>
    </location>
</feature>
<dbReference type="Proteomes" id="UP000596742">
    <property type="component" value="Unassembled WGS sequence"/>
</dbReference>
<dbReference type="PANTHER" id="PTHR46963">
    <property type="entry name" value="SIMILAR TO RIKEN CDNA E130308A19"/>
    <property type="match status" value="1"/>
</dbReference>
<keyword evidence="1" id="KW-1017">Isopeptide bond</keyword>
<reference evidence="5" key="1">
    <citation type="submission" date="2018-11" db="EMBL/GenBank/DDBJ databases">
        <authorList>
            <person name="Alioto T."/>
            <person name="Alioto T."/>
        </authorList>
    </citation>
    <scope>NUCLEOTIDE SEQUENCE</scope>
</reference>
<proteinExistence type="predicted"/>
<keyword evidence="6" id="KW-1185">Reference proteome</keyword>
<dbReference type="InterPro" id="IPR018379">
    <property type="entry name" value="BEN_domain"/>
</dbReference>
<evidence type="ECO:0000256" key="1">
    <source>
        <dbReference type="ARBA" id="ARBA00022499"/>
    </source>
</evidence>
<dbReference type="GO" id="GO:0003677">
    <property type="term" value="F:DNA binding"/>
    <property type="evidence" value="ECO:0007669"/>
    <property type="project" value="InterPro"/>
</dbReference>
<evidence type="ECO:0000313" key="6">
    <source>
        <dbReference type="Proteomes" id="UP000596742"/>
    </source>
</evidence>
<dbReference type="InterPro" id="IPR021893">
    <property type="entry name" value="ZMYM2-like_C"/>
</dbReference>
<keyword evidence="2" id="KW-0597">Phosphoprotein</keyword>
<gene>
    <name evidence="5" type="ORF">MGAL_10B018297</name>
</gene>
<dbReference type="EMBL" id="UYJE01001879">
    <property type="protein sequence ID" value="VDI06020.1"/>
    <property type="molecule type" value="Genomic_DNA"/>
</dbReference>
<dbReference type="OrthoDB" id="6150808at2759"/>
<keyword evidence="3" id="KW-0832">Ubl conjugation</keyword>
<comment type="caution">
    <text evidence="5">The sequence shown here is derived from an EMBL/GenBank/DDBJ whole genome shotgun (WGS) entry which is preliminary data.</text>
</comment>
<name>A0A8B6CKL7_MYTGA</name>
<dbReference type="Pfam" id="PF12012">
    <property type="entry name" value="DUF3504"/>
    <property type="match status" value="1"/>
</dbReference>